<proteinExistence type="inferred from homology"/>
<dbReference type="EMBL" id="CP054139">
    <property type="protein sequence ID" value="QKJ30842.1"/>
    <property type="molecule type" value="Genomic_DNA"/>
</dbReference>
<dbReference type="CDD" id="cd02859">
    <property type="entry name" value="E_set_AMPKbeta_like_N"/>
    <property type="match status" value="2"/>
</dbReference>
<evidence type="ECO:0000259" key="2">
    <source>
        <dbReference type="Pfam" id="PF16561"/>
    </source>
</evidence>
<keyword evidence="4" id="KW-1185">Reference proteome</keyword>
<gene>
    <name evidence="3" type="ORF">HQ865_14155</name>
</gene>
<dbReference type="KEGG" id="mmab:HQ865_14155"/>
<reference evidence="3 4" key="1">
    <citation type="submission" date="2020-05" db="EMBL/GenBank/DDBJ databases">
        <title>Mucilaginibacter mali sp. nov.</title>
        <authorList>
            <person name="Kim H.S."/>
            <person name="Lee K.C."/>
            <person name="Suh M.K."/>
            <person name="Kim J.-S."/>
            <person name="Han K.-I."/>
            <person name="Eom M.K."/>
            <person name="Shin Y.K."/>
            <person name="Lee J.-S."/>
        </authorList>
    </citation>
    <scope>NUCLEOTIDE SEQUENCE [LARGE SCALE GENOMIC DNA]</scope>
    <source>
        <strain evidence="3 4">G2-14</strain>
    </source>
</reference>
<feature type="domain" description="AMP-activated protein kinase glycogen-binding" evidence="2">
    <location>
        <begin position="323"/>
        <end position="396"/>
    </location>
</feature>
<dbReference type="PANTHER" id="PTHR10343">
    <property type="entry name" value="5'-AMP-ACTIVATED PROTEIN KINASE , BETA SUBUNIT"/>
    <property type="match status" value="1"/>
</dbReference>
<sequence>MRGIKQHIVLFWLMLCVINYATAQQKNNLSLAKDHLVLLIDLRSPKSQLDSIFKAAGISMAKADMVLRGDYTAMKKDGWNVVKLQDNLIQFDLSLKNLSTNLPASPLQITTQLNKSGDARPGYPADVLYGVNNFSRVSVHELPSGLTRFFVPGNLNARRVLLSGSFNEWSTGKGVMIRTDSGWITDLKLDPGIYAYKFIINGGWTVDVNNRIMQDDGVGNTNSIYYRYNYKFKLPGYASANRVSVAGNFNNWAINQIPLRRTFNGWEAPLYLHDGIYAYRFMVDGEWITDPQNPVTNKDANGAARSVLSLGEVVNFKLDGFKNASKVCVAGTFNNWKPDDIYMQKTATGWAFPYTLAAGNYQYKFIVDGRWMTDPTNPHLANLDGQSNSSVSVKPNHTFTLKGFNRAKTVRLAGNFNDWDEGGYTLAHTGDTWTISIRLKPGKCLYKFIVDGEWVLDNTNKQWEQNEFNTGNSVVWIE</sequence>
<dbReference type="RefSeq" id="WP_173415512.1">
    <property type="nucleotide sequence ID" value="NZ_CP054139.1"/>
</dbReference>
<evidence type="ECO:0000256" key="1">
    <source>
        <dbReference type="ARBA" id="ARBA00010926"/>
    </source>
</evidence>
<dbReference type="InterPro" id="IPR014756">
    <property type="entry name" value="Ig_E-set"/>
</dbReference>
<feature type="domain" description="AMP-activated protein kinase glycogen-binding" evidence="2">
    <location>
        <begin position="406"/>
        <end position="474"/>
    </location>
</feature>
<organism evidence="3 4">
    <name type="scientific">Mucilaginibacter mali</name>
    <dbReference type="NCBI Taxonomy" id="2740462"/>
    <lineage>
        <taxon>Bacteria</taxon>
        <taxon>Pseudomonadati</taxon>
        <taxon>Bacteroidota</taxon>
        <taxon>Sphingobacteriia</taxon>
        <taxon>Sphingobacteriales</taxon>
        <taxon>Sphingobacteriaceae</taxon>
        <taxon>Mucilaginibacter</taxon>
    </lineage>
</organism>
<dbReference type="Proteomes" id="UP000505355">
    <property type="component" value="Chromosome"/>
</dbReference>
<name>A0A7D4UKM3_9SPHI</name>
<comment type="similarity">
    <text evidence="1">Belongs to the 5'-AMP-activated protein kinase beta subunit family.</text>
</comment>
<feature type="domain" description="AMP-activated protein kinase glycogen-binding" evidence="2">
    <location>
        <begin position="239"/>
        <end position="307"/>
    </location>
</feature>
<dbReference type="Gene3D" id="2.60.40.10">
    <property type="entry name" value="Immunoglobulins"/>
    <property type="match status" value="4"/>
</dbReference>
<protein>
    <recommendedName>
        <fullName evidence="2">AMP-activated protein kinase glycogen-binding domain-containing protein</fullName>
    </recommendedName>
</protein>
<accession>A0A7D4UKM3</accession>
<dbReference type="InterPro" id="IPR050827">
    <property type="entry name" value="CRP1_MDG1_kinase"/>
</dbReference>
<dbReference type="SUPFAM" id="SSF81296">
    <property type="entry name" value="E set domains"/>
    <property type="match status" value="4"/>
</dbReference>
<dbReference type="Pfam" id="PF16561">
    <property type="entry name" value="AMPK1_CBM"/>
    <property type="match status" value="4"/>
</dbReference>
<dbReference type="InterPro" id="IPR032640">
    <property type="entry name" value="AMPK1_CBM"/>
</dbReference>
<feature type="domain" description="AMP-activated protein kinase glycogen-binding" evidence="2">
    <location>
        <begin position="156"/>
        <end position="223"/>
    </location>
</feature>
<evidence type="ECO:0000313" key="3">
    <source>
        <dbReference type="EMBL" id="QKJ30842.1"/>
    </source>
</evidence>
<dbReference type="AlphaFoldDB" id="A0A7D4UKM3"/>
<evidence type="ECO:0000313" key="4">
    <source>
        <dbReference type="Proteomes" id="UP000505355"/>
    </source>
</evidence>
<dbReference type="InterPro" id="IPR013783">
    <property type="entry name" value="Ig-like_fold"/>
</dbReference>
<dbReference type="PANTHER" id="PTHR10343:SF84">
    <property type="entry name" value="5'-AMP-ACTIVATED PROTEIN KINASE SUBUNIT BETA-1"/>
    <property type="match status" value="1"/>
</dbReference>